<dbReference type="AlphaFoldDB" id="A0A2U3AMZ3"/>
<dbReference type="GO" id="GO:0003858">
    <property type="term" value="F:3-hydroxybutyrate dehydrogenase activity"/>
    <property type="evidence" value="ECO:0007669"/>
    <property type="project" value="UniProtKB-EC"/>
</dbReference>
<dbReference type="InterPro" id="IPR002347">
    <property type="entry name" value="SDR_fam"/>
</dbReference>
<dbReference type="NCBIfam" id="NF009093">
    <property type="entry name" value="PRK12429.1"/>
    <property type="match status" value="1"/>
</dbReference>
<gene>
    <name evidence="3" type="ORF">DEX24_05110</name>
</gene>
<dbReference type="PROSITE" id="PS00061">
    <property type="entry name" value="ADH_SHORT"/>
    <property type="match status" value="1"/>
</dbReference>
<dbReference type="SUPFAM" id="SSF51735">
    <property type="entry name" value="NAD(P)-binding Rossmann-fold domains"/>
    <property type="match status" value="1"/>
</dbReference>
<name>A0A2U3AMZ3_9BACL</name>
<evidence type="ECO:0000313" key="4">
    <source>
        <dbReference type="Proteomes" id="UP000245938"/>
    </source>
</evidence>
<dbReference type="FunFam" id="3.40.50.720:FF:000084">
    <property type="entry name" value="Short-chain dehydrogenase reductase"/>
    <property type="match status" value="1"/>
</dbReference>
<dbReference type="RefSeq" id="WP_109305334.1">
    <property type="nucleotide sequence ID" value="NZ_BJUF01000024.1"/>
</dbReference>
<dbReference type="PANTHER" id="PTHR42879:SF2">
    <property type="entry name" value="3-OXOACYL-[ACYL-CARRIER-PROTEIN] REDUCTASE FABG"/>
    <property type="match status" value="1"/>
</dbReference>
<dbReference type="EC" id="1.1.1.30" evidence="3"/>
<keyword evidence="2 3" id="KW-0560">Oxidoreductase</keyword>
<evidence type="ECO:0000313" key="3">
    <source>
        <dbReference type="EMBL" id="PWI25913.1"/>
    </source>
</evidence>
<comment type="similarity">
    <text evidence="1">Belongs to the short-chain dehydrogenases/reductases (SDR) family.</text>
</comment>
<dbReference type="Gene3D" id="3.40.50.720">
    <property type="entry name" value="NAD(P)-binding Rossmann-like Domain"/>
    <property type="match status" value="1"/>
</dbReference>
<dbReference type="InterPro" id="IPR050259">
    <property type="entry name" value="SDR"/>
</dbReference>
<dbReference type="PANTHER" id="PTHR42879">
    <property type="entry name" value="3-OXOACYL-(ACYL-CARRIER-PROTEIN) REDUCTASE"/>
    <property type="match status" value="1"/>
</dbReference>
<dbReference type="PRINTS" id="PR00081">
    <property type="entry name" value="GDHRDH"/>
</dbReference>
<dbReference type="Pfam" id="PF13561">
    <property type="entry name" value="adh_short_C2"/>
    <property type="match status" value="1"/>
</dbReference>
<proteinExistence type="inferred from homology"/>
<organism evidence="3 4">
    <name type="scientific">Kurthia sibirica</name>
    <dbReference type="NCBI Taxonomy" id="202750"/>
    <lineage>
        <taxon>Bacteria</taxon>
        <taxon>Bacillati</taxon>
        <taxon>Bacillota</taxon>
        <taxon>Bacilli</taxon>
        <taxon>Bacillales</taxon>
        <taxon>Caryophanaceae</taxon>
        <taxon>Kurthia</taxon>
    </lineage>
</organism>
<reference evidence="3 4" key="1">
    <citation type="submission" date="2018-05" db="EMBL/GenBank/DDBJ databases">
        <title>Kurthia sibirica genome sequence.</title>
        <authorList>
            <person name="Maclea K.S."/>
            <person name="Goen A.E."/>
        </authorList>
    </citation>
    <scope>NUCLEOTIDE SEQUENCE [LARGE SCALE GENOMIC DNA]</scope>
    <source>
        <strain evidence="3 4">ATCC 49154</strain>
    </source>
</reference>
<dbReference type="EMBL" id="QFVR01000005">
    <property type="protein sequence ID" value="PWI25913.1"/>
    <property type="molecule type" value="Genomic_DNA"/>
</dbReference>
<comment type="caution">
    <text evidence="3">The sequence shown here is derived from an EMBL/GenBank/DDBJ whole genome shotgun (WGS) entry which is preliminary data.</text>
</comment>
<evidence type="ECO:0000256" key="1">
    <source>
        <dbReference type="ARBA" id="ARBA00006484"/>
    </source>
</evidence>
<dbReference type="InterPro" id="IPR036291">
    <property type="entry name" value="NAD(P)-bd_dom_sf"/>
</dbReference>
<dbReference type="PRINTS" id="PR00080">
    <property type="entry name" value="SDRFAMILY"/>
</dbReference>
<keyword evidence="4" id="KW-1185">Reference proteome</keyword>
<dbReference type="OrthoDB" id="9803333at2"/>
<sequence>MRNILITGAAGGLGSAMVKRFIEAGDFVFAADLNLGAAENLANLYPGKVTAIELDVASSPSVQLAIATITEEHTIHALINNAGVQYRAKIEDFPEEQWDHLQNIMLKGPFLMTKAIFPHMKKQGFGNIVNISSVHGVMATPEKVAYVAAKHGVIGLTRVAALEGAAFGINVNAVLPGPVKTPLLEKQLTDLHDRHGLSEEQALAEIVYPKQAMKRFITSEEIADSVYFLASKYASGITGETISVSGGM</sequence>
<accession>A0A2U3AMZ3</accession>
<dbReference type="Proteomes" id="UP000245938">
    <property type="component" value="Unassembled WGS sequence"/>
</dbReference>
<evidence type="ECO:0000256" key="2">
    <source>
        <dbReference type="ARBA" id="ARBA00023002"/>
    </source>
</evidence>
<dbReference type="InterPro" id="IPR020904">
    <property type="entry name" value="Sc_DH/Rdtase_CS"/>
</dbReference>
<protein>
    <submittedName>
        <fullName evidence="3">3-hydroxybutyrate dehydrogenase</fullName>
        <ecNumber evidence="3">1.1.1.30</ecNumber>
    </submittedName>
</protein>
<dbReference type="GO" id="GO:0008206">
    <property type="term" value="P:bile acid metabolic process"/>
    <property type="evidence" value="ECO:0007669"/>
    <property type="project" value="UniProtKB-ARBA"/>
</dbReference>